<feature type="domain" description="DRBM" evidence="3">
    <location>
        <begin position="40"/>
        <end position="106"/>
    </location>
</feature>
<dbReference type="InterPro" id="IPR002466">
    <property type="entry name" value="A_deamin"/>
</dbReference>
<sequence>MEVRGEATKRSYAISSGNNSDCVVVKKKRKNKKSSSNNDLDKNAVQQLHELDPTIKYALSQAEGPSHAPTFVIQLEFRGHLYKGLGKSKKDAKHQAAEMALRSIKMSNNLKQLSVQKNSPTAETGPTETKQQPAKKKSHTYEGKNPIQILNEIRSDVQYTWTNEKQGAQNTFIVNAQVDDVTFTGEAHNKKLAKSRAAQSILTTMYGLEFELAASGTEHAICKSKSIISAAKHANGAVSNLADKISYMINSKFADLTDKEGKRKVLAGVIMSRKLENEEQIFDVVSVTTGNKCLGGLHLSKTGKALHDCHAEILAIRTLRGFFWKRLTLLKNGSSDKYDVLEPDGDSGMFRLKENVEFHLYISTSPCGDARIFAPYESEGEEDRHPNRQSRKLLRSKIENGEGTIPVKVGTIQTWDGVMVGSRLLTMSCSDKLMKAIVLGIQGALLTYFIRPVYLQSITIGSMFHAEHMARAMYGRLPPLGNLPKPFRIVKPIVSGVTSPEVRKTTESPQKAMVWCDDELPMETITCLSGKFPDGTQSKLCKRAMFSYCQSIWGLGNTANLILPELYVDAKKHAKEFQLAKKILMDELKNNNVGVWAEKPVETQQFQL</sequence>
<dbReference type="Proteomes" id="UP000549394">
    <property type="component" value="Unassembled WGS sequence"/>
</dbReference>
<dbReference type="PROSITE" id="PS50141">
    <property type="entry name" value="A_DEAMIN_EDITASE"/>
    <property type="match status" value="1"/>
</dbReference>
<reference evidence="5 6" key="1">
    <citation type="submission" date="2020-08" db="EMBL/GenBank/DDBJ databases">
        <authorList>
            <person name="Hejnol A."/>
        </authorList>
    </citation>
    <scope>NUCLEOTIDE SEQUENCE [LARGE SCALE GENOMIC DNA]</scope>
</reference>
<dbReference type="GO" id="GO:0005730">
    <property type="term" value="C:nucleolus"/>
    <property type="evidence" value="ECO:0007669"/>
    <property type="project" value="TreeGrafter"/>
</dbReference>
<dbReference type="EMBL" id="CAJFCJ010000005">
    <property type="protein sequence ID" value="CAD5114847.1"/>
    <property type="molecule type" value="Genomic_DNA"/>
</dbReference>
<protein>
    <submittedName>
        <fullName evidence="5">DgyrCDS3883</fullName>
    </submittedName>
</protein>
<dbReference type="SMART" id="SM00358">
    <property type="entry name" value="DSRM"/>
    <property type="match status" value="2"/>
</dbReference>
<evidence type="ECO:0000259" key="4">
    <source>
        <dbReference type="PROSITE" id="PS50141"/>
    </source>
</evidence>
<feature type="region of interest" description="Disordered" evidence="2">
    <location>
        <begin position="114"/>
        <end position="141"/>
    </location>
</feature>
<dbReference type="GO" id="GO:0003725">
    <property type="term" value="F:double-stranded RNA binding"/>
    <property type="evidence" value="ECO:0007669"/>
    <property type="project" value="TreeGrafter"/>
</dbReference>
<evidence type="ECO:0000259" key="3">
    <source>
        <dbReference type="PROSITE" id="PS50137"/>
    </source>
</evidence>
<dbReference type="GO" id="GO:0006396">
    <property type="term" value="P:RNA processing"/>
    <property type="evidence" value="ECO:0007669"/>
    <property type="project" value="InterPro"/>
</dbReference>
<dbReference type="Pfam" id="PF02137">
    <property type="entry name" value="A_deamin"/>
    <property type="match status" value="1"/>
</dbReference>
<accession>A0A7I8VF82</accession>
<evidence type="ECO:0000256" key="2">
    <source>
        <dbReference type="SAM" id="MobiDB-lite"/>
    </source>
</evidence>
<evidence type="ECO:0000313" key="5">
    <source>
        <dbReference type="EMBL" id="CAD5114847.1"/>
    </source>
</evidence>
<evidence type="ECO:0000313" key="6">
    <source>
        <dbReference type="Proteomes" id="UP000549394"/>
    </source>
</evidence>
<dbReference type="SUPFAM" id="SSF54768">
    <property type="entry name" value="dsRNA-binding domain-like"/>
    <property type="match status" value="2"/>
</dbReference>
<dbReference type="AlphaFoldDB" id="A0A7I8VF82"/>
<dbReference type="OrthoDB" id="10268011at2759"/>
<dbReference type="GO" id="GO:0003726">
    <property type="term" value="F:double-stranded RNA adenosine deaminase activity"/>
    <property type="evidence" value="ECO:0007669"/>
    <property type="project" value="TreeGrafter"/>
</dbReference>
<feature type="domain" description="DRBM" evidence="3">
    <location>
        <begin position="145"/>
        <end position="207"/>
    </location>
</feature>
<dbReference type="SMART" id="SM00552">
    <property type="entry name" value="ADEAMc"/>
    <property type="match status" value="1"/>
</dbReference>
<feature type="domain" description="A to I editase" evidence="4">
    <location>
        <begin position="286"/>
        <end position="606"/>
    </location>
</feature>
<dbReference type="PANTHER" id="PTHR10910:SF62">
    <property type="entry name" value="AT07585P-RELATED"/>
    <property type="match status" value="1"/>
</dbReference>
<dbReference type="GO" id="GO:0006382">
    <property type="term" value="P:adenosine to inosine editing"/>
    <property type="evidence" value="ECO:0007669"/>
    <property type="project" value="TreeGrafter"/>
</dbReference>
<dbReference type="GO" id="GO:0005737">
    <property type="term" value="C:cytoplasm"/>
    <property type="evidence" value="ECO:0007669"/>
    <property type="project" value="TreeGrafter"/>
</dbReference>
<gene>
    <name evidence="5" type="ORF">DGYR_LOCUS3653</name>
</gene>
<dbReference type="PANTHER" id="PTHR10910">
    <property type="entry name" value="EUKARYOTE SPECIFIC DSRNA BINDING PROTEIN"/>
    <property type="match status" value="1"/>
</dbReference>
<feature type="region of interest" description="Disordered" evidence="2">
    <location>
        <begin position="23"/>
        <end position="45"/>
    </location>
</feature>
<feature type="compositionally biased region" description="Polar residues" evidence="2">
    <location>
        <begin position="114"/>
        <end position="132"/>
    </location>
</feature>
<keyword evidence="6" id="KW-1185">Reference proteome</keyword>
<comment type="caution">
    <text evidence="5">The sequence shown here is derived from an EMBL/GenBank/DDBJ whole genome shotgun (WGS) entry which is preliminary data.</text>
</comment>
<name>A0A7I8VF82_9ANNE</name>
<dbReference type="Gene3D" id="3.30.160.20">
    <property type="match status" value="2"/>
</dbReference>
<dbReference type="GO" id="GO:0008251">
    <property type="term" value="F:tRNA-specific adenosine deaminase activity"/>
    <property type="evidence" value="ECO:0007669"/>
    <property type="project" value="TreeGrafter"/>
</dbReference>
<dbReference type="Pfam" id="PF00035">
    <property type="entry name" value="dsrm"/>
    <property type="match status" value="2"/>
</dbReference>
<proteinExistence type="predicted"/>
<dbReference type="PROSITE" id="PS50137">
    <property type="entry name" value="DS_RBD"/>
    <property type="match status" value="2"/>
</dbReference>
<dbReference type="InterPro" id="IPR014720">
    <property type="entry name" value="dsRBD_dom"/>
</dbReference>
<evidence type="ECO:0000256" key="1">
    <source>
        <dbReference type="PROSITE-ProRule" id="PRU00266"/>
    </source>
</evidence>
<keyword evidence="1" id="KW-0694">RNA-binding</keyword>
<organism evidence="5 6">
    <name type="scientific">Dimorphilus gyrociliatus</name>
    <dbReference type="NCBI Taxonomy" id="2664684"/>
    <lineage>
        <taxon>Eukaryota</taxon>
        <taxon>Metazoa</taxon>
        <taxon>Spiralia</taxon>
        <taxon>Lophotrochozoa</taxon>
        <taxon>Annelida</taxon>
        <taxon>Polychaeta</taxon>
        <taxon>Polychaeta incertae sedis</taxon>
        <taxon>Dinophilidae</taxon>
        <taxon>Dimorphilus</taxon>
    </lineage>
</organism>